<dbReference type="NCBIfam" id="NF002747">
    <property type="entry name" value="PRK02759.1"/>
    <property type="match status" value="1"/>
</dbReference>
<dbReference type="GO" id="GO:0004636">
    <property type="term" value="F:phosphoribosyl-ATP diphosphatase activity"/>
    <property type="evidence" value="ECO:0007669"/>
    <property type="project" value="UniProtKB-EC"/>
</dbReference>
<protein>
    <recommendedName>
        <fullName evidence="15">Histidine biosynthesis bifunctional protein HisIE</fullName>
    </recommendedName>
    <domain>
        <recommendedName>
            <fullName evidence="15">Phosphoribosyl-AMP cyclohydrolase</fullName>
            <shortName evidence="15">PRA-CH</shortName>
            <ecNumber evidence="15">3.5.4.19</ecNumber>
        </recommendedName>
    </domain>
    <domain>
        <recommendedName>
            <fullName evidence="15">Phosphoribosyl-ATP pyrophosphatase</fullName>
            <shortName evidence="15">PRA-PH</shortName>
            <ecNumber evidence="15">3.6.1.31</ecNumber>
        </recommendedName>
    </domain>
</protein>
<dbReference type="GO" id="GO:0004635">
    <property type="term" value="F:phosphoribosyl-AMP cyclohydrolase activity"/>
    <property type="evidence" value="ECO:0007669"/>
    <property type="project" value="UniProtKB-EC"/>
</dbReference>
<dbReference type="InterPro" id="IPR008179">
    <property type="entry name" value="HisE"/>
</dbReference>
<evidence type="ECO:0000256" key="15">
    <source>
        <dbReference type="HAMAP-Rule" id="MF_01019"/>
    </source>
</evidence>
<dbReference type="SUPFAM" id="SSF101386">
    <property type="entry name" value="all-alpha NTP pyrophosphatases"/>
    <property type="match status" value="1"/>
</dbReference>
<evidence type="ECO:0000313" key="19">
    <source>
        <dbReference type="Proteomes" id="UP001579974"/>
    </source>
</evidence>
<dbReference type="EC" id="3.5.4.19" evidence="15"/>
<dbReference type="InterPro" id="IPR026660">
    <property type="entry name" value="PRA-CH"/>
</dbReference>
<feature type="region of interest" description="Phosphoribosyl-ATP pyrophosphohydrolase" evidence="15">
    <location>
        <begin position="171"/>
        <end position="262"/>
    </location>
</feature>
<comment type="similarity">
    <text evidence="7 15">In the N-terminal section; belongs to the PRA-CH family.</text>
</comment>
<evidence type="ECO:0000256" key="8">
    <source>
        <dbReference type="ARBA" id="ARBA00022490"/>
    </source>
</evidence>
<comment type="catalytic activity">
    <reaction evidence="1 15">
        <text>1-(5-phospho-beta-D-ribosyl)-5'-AMP + H2O = 1-(5-phospho-beta-D-ribosyl)-5-[(5-phospho-beta-D-ribosylamino)methylideneamino]imidazole-4-carboxamide</text>
        <dbReference type="Rhea" id="RHEA:20049"/>
        <dbReference type="ChEBI" id="CHEBI:15377"/>
        <dbReference type="ChEBI" id="CHEBI:58435"/>
        <dbReference type="ChEBI" id="CHEBI:59457"/>
        <dbReference type="EC" id="3.5.4.19"/>
    </reaction>
</comment>
<dbReference type="PANTHER" id="PTHR42945:SF1">
    <property type="entry name" value="HISTIDINE BIOSYNTHESIS BIFUNCTIONAL PROTEIN HIS7"/>
    <property type="match status" value="1"/>
</dbReference>
<evidence type="ECO:0000256" key="9">
    <source>
        <dbReference type="ARBA" id="ARBA00022605"/>
    </source>
</evidence>
<dbReference type="NCBIfam" id="NF000768">
    <property type="entry name" value="PRK00051.1"/>
    <property type="match status" value="1"/>
</dbReference>
<comment type="catalytic activity">
    <reaction evidence="2 15">
        <text>1-(5-phospho-beta-D-ribosyl)-ATP + H2O = 1-(5-phospho-beta-D-ribosyl)-5'-AMP + diphosphate + H(+)</text>
        <dbReference type="Rhea" id="RHEA:22828"/>
        <dbReference type="ChEBI" id="CHEBI:15377"/>
        <dbReference type="ChEBI" id="CHEBI:15378"/>
        <dbReference type="ChEBI" id="CHEBI:33019"/>
        <dbReference type="ChEBI" id="CHEBI:59457"/>
        <dbReference type="ChEBI" id="CHEBI:73183"/>
        <dbReference type="EC" id="3.6.1.31"/>
    </reaction>
</comment>
<keyword evidence="9 15" id="KW-0028">Amino-acid biosynthesis</keyword>
<dbReference type="EC" id="3.6.1.31" evidence="15"/>
<dbReference type="Proteomes" id="UP001579974">
    <property type="component" value="Unassembled WGS sequence"/>
</dbReference>
<feature type="domain" description="Phosphoribosyl-AMP cyclohydrolase" evidence="17">
    <location>
        <begin position="38"/>
        <end position="110"/>
    </location>
</feature>
<dbReference type="Gene3D" id="1.10.287.1080">
    <property type="entry name" value="MazG-like"/>
    <property type="match status" value="1"/>
</dbReference>
<keyword evidence="8 15" id="KW-0963">Cytoplasm</keyword>
<comment type="pathway">
    <text evidence="5 15">Amino-acid biosynthesis; L-histidine biosynthesis; L-histidine from 5-phospho-alpha-D-ribose 1-diphosphate: step 2/9.</text>
</comment>
<dbReference type="HAMAP" id="MF_01021">
    <property type="entry name" value="HisI"/>
    <property type="match status" value="1"/>
</dbReference>
<dbReference type="EMBL" id="JBDXSU010000005">
    <property type="protein sequence ID" value="MFB5190280.1"/>
    <property type="molecule type" value="Genomic_DNA"/>
</dbReference>
<evidence type="ECO:0000256" key="13">
    <source>
        <dbReference type="ARBA" id="ARBA00023102"/>
    </source>
</evidence>
<dbReference type="NCBIfam" id="TIGR03188">
    <property type="entry name" value="histidine_hisI"/>
    <property type="match status" value="1"/>
</dbReference>
<comment type="subcellular location">
    <subcellularLocation>
        <location evidence="3 15">Cytoplasm</location>
    </subcellularLocation>
</comment>
<evidence type="ECO:0000256" key="14">
    <source>
        <dbReference type="ARBA" id="ARBA00023268"/>
    </source>
</evidence>
<dbReference type="InterPro" id="IPR002496">
    <property type="entry name" value="PRib_AMP_CycHydrolase_dom"/>
</dbReference>
<evidence type="ECO:0000313" key="18">
    <source>
        <dbReference type="EMBL" id="MFB5190280.1"/>
    </source>
</evidence>
<evidence type="ECO:0000256" key="3">
    <source>
        <dbReference type="ARBA" id="ARBA00004496"/>
    </source>
</evidence>
<dbReference type="InterPro" id="IPR038019">
    <property type="entry name" value="PRib_AMP_CycHydrolase_sf"/>
</dbReference>
<evidence type="ECO:0000256" key="10">
    <source>
        <dbReference type="ARBA" id="ARBA00022741"/>
    </source>
</evidence>
<dbReference type="HAMAP" id="MF_01019">
    <property type="entry name" value="HisIE"/>
    <property type="match status" value="1"/>
</dbReference>
<comment type="similarity">
    <text evidence="6 15">In the C-terminal section; belongs to the PRA-PH family.</text>
</comment>
<evidence type="ECO:0000256" key="2">
    <source>
        <dbReference type="ARBA" id="ARBA00001460"/>
    </source>
</evidence>
<gene>
    <name evidence="15 18" type="primary">hisIE</name>
    <name evidence="15" type="synonym">hisI</name>
    <name evidence="18" type="ORF">KKP3000_003725</name>
</gene>
<dbReference type="CDD" id="cd11534">
    <property type="entry name" value="NTP-PPase_HisIE_like"/>
    <property type="match status" value="1"/>
</dbReference>
<comment type="caution">
    <text evidence="18">The sequence shown here is derived from an EMBL/GenBank/DDBJ whole genome shotgun (WGS) entry which is preliminary data.</text>
</comment>
<comment type="pathway">
    <text evidence="4 15">Amino-acid biosynthesis; L-histidine biosynthesis; L-histidine from 5-phospho-alpha-D-ribose 1-diphosphate: step 3/9.</text>
</comment>
<keyword evidence="11 15" id="KW-0378">Hydrolase</keyword>
<sequence>MDLPVTTTVDLSAVRYDSATGLVPVVVQDVDTGHVLTLAYANREALKRTLATGESWFFSRSRQEYWHKGATSGHTQAVVDVRIDCDGDAVLYLVRPNGPACHTGENTCFFRTVSHVETSAARDSSVTAEAANDGQVSSVEAIEEPEDVPADAPRQVGSEPSEVQLADFATLVQLWGLVDERFRTRPEGSYTTYLFTHGAEKIGKKVGEEAVEVALAALRAELTGNAQTLASESADLLYHLLALWRYSEISPVDVFGELDKRR</sequence>
<dbReference type="PANTHER" id="PTHR42945">
    <property type="entry name" value="HISTIDINE BIOSYNTHESIS BIFUNCTIONAL PROTEIN"/>
    <property type="match status" value="1"/>
</dbReference>
<evidence type="ECO:0000256" key="7">
    <source>
        <dbReference type="ARBA" id="ARBA00008299"/>
    </source>
</evidence>
<dbReference type="Pfam" id="PF01502">
    <property type="entry name" value="PRA-CH"/>
    <property type="match status" value="1"/>
</dbReference>
<keyword evidence="10 15" id="KW-0547">Nucleotide-binding</keyword>
<evidence type="ECO:0000256" key="11">
    <source>
        <dbReference type="ARBA" id="ARBA00022801"/>
    </source>
</evidence>
<evidence type="ECO:0000256" key="1">
    <source>
        <dbReference type="ARBA" id="ARBA00000024"/>
    </source>
</evidence>
<dbReference type="Pfam" id="PF01503">
    <property type="entry name" value="PRA-PH"/>
    <property type="match status" value="1"/>
</dbReference>
<dbReference type="InterPro" id="IPR021130">
    <property type="entry name" value="PRib-ATP_PPHydrolase-like"/>
</dbReference>
<reference evidence="18 19" key="1">
    <citation type="journal article" date="2024" name="Int. J. Mol. Sci.">
        <title>Exploration of Alicyclobacillus spp. Genome in Search of Antibiotic Resistance.</title>
        <authorList>
            <person name="Bucka-Kolendo J."/>
            <person name="Kiousi D.E."/>
            <person name="Dekowska A."/>
            <person name="Mikolajczuk-Szczyrba A."/>
            <person name="Karadedos D.M."/>
            <person name="Michael P."/>
            <person name="Galanis A."/>
            <person name="Sokolowska B."/>
        </authorList>
    </citation>
    <scope>NUCLEOTIDE SEQUENCE [LARGE SCALE GENOMIC DNA]</scope>
    <source>
        <strain evidence="18 19">KKP 3000</strain>
    </source>
</reference>
<keyword evidence="13 15" id="KW-0368">Histidine biosynthesis</keyword>
<proteinExistence type="inferred from homology"/>
<keyword evidence="19" id="KW-1185">Reference proteome</keyword>
<name>A0ABV5ADH5_9BACL</name>
<dbReference type="RefSeq" id="WP_275473666.1">
    <property type="nucleotide sequence ID" value="NZ_CP162940.1"/>
</dbReference>
<dbReference type="Gene3D" id="3.10.20.810">
    <property type="entry name" value="Phosphoribosyl-AMP cyclohydrolase"/>
    <property type="match status" value="1"/>
</dbReference>
<keyword evidence="14 15" id="KW-0511">Multifunctional enzyme</keyword>
<evidence type="ECO:0000256" key="6">
    <source>
        <dbReference type="ARBA" id="ARBA00007731"/>
    </source>
</evidence>
<keyword evidence="12 15" id="KW-0067">ATP-binding</keyword>
<evidence type="ECO:0000256" key="16">
    <source>
        <dbReference type="SAM" id="MobiDB-lite"/>
    </source>
</evidence>
<feature type="region of interest" description="Disordered" evidence="16">
    <location>
        <begin position="121"/>
        <end position="159"/>
    </location>
</feature>
<evidence type="ECO:0000256" key="12">
    <source>
        <dbReference type="ARBA" id="ARBA00022840"/>
    </source>
</evidence>
<evidence type="ECO:0000259" key="17">
    <source>
        <dbReference type="Pfam" id="PF01502"/>
    </source>
</evidence>
<evidence type="ECO:0000256" key="4">
    <source>
        <dbReference type="ARBA" id="ARBA00005169"/>
    </source>
</evidence>
<feature type="region of interest" description="Phosphoribosyl-AMP cyclohydrolase" evidence="15">
    <location>
        <begin position="1"/>
        <end position="170"/>
    </location>
</feature>
<evidence type="ECO:0000256" key="5">
    <source>
        <dbReference type="ARBA" id="ARBA00005204"/>
    </source>
</evidence>
<dbReference type="InterPro" id="IPR023019">
    <property type="entry name" value="His_synth_HisIE"/>
</dbReference>
<dbReference type="SUPFAM" id="SSF141734">
    <property type="entry name" value="HisI-like"/>
    <property type="match status" value="1"/>
</dbReference>
<dbReference type="HAMAP" id="MF_01020">
    <property type="entry name" value="HisE"/>
    <property type="match status" value="1"/>
</dbReference>
<accession>A0ABV5ADH5</accession>
<organism evidence="18 19">
    <name type="scientific">Alicyclobacillus fastidiosus</name>
    <dbReference type="NCBI Taxonomy" id="392011"/>
    <lineage>
        <taxon>Bacteria</taxon>
        <taxon>Bacillati</taxon>
        <taxon>Bacillota</taxon>
        <taxon>Bacilli</taxon>
        <taxon>Bacillales</taxon>
        <taxon>Alicyclobacillaceae</taxon>
        <taxon>Alicyclobacillus</taxon>
    </lineage>
</organism>